<dbReference type="RefSeq" id="WP_253483499.1">
    <property type="nucleotide sequence ID" value="NZ_JALJXV010000010.1"/>
</dbReference>
<evidence type="ECO:0000256" key="5">
    <source>
        <dbReference type="ARBA" id="ARBA00023136"/>
    </source>
</evidence>
<dbReference type="EMBL" id="JALJXV010000010">
    <property type="protein sequence ID" value="MCP1676680.1"/>
    <property type="molecule type" value="Genomic_DNA"/>
</dbReference>
<dbReference type="Pfam" id="PF00528">
    <property type="entry name" value="BPD_transp_1"/>
    <property type="match status" value="1"/>
</dbReference>
<keyword evidence="3 6" id="KW-0812">Transmembrane</keyword>
<comment type="caution">
    <text evidence="8">The sequence shown here is derived from an EMBL/GenBank/DDBJ whole genome shotgun (WGS) entry which is preliminary data.</text>
</comment>
<dbReference type="PANTHER" id="PTHR30043">
    <property type="entry name" value="PHOSPHONATES TRANSPORT SYSTEM PERMEASE PROTEIN"/>
    <property type="match status" value="1"/>
</dbReference>
<feature type="transmembrane region" description="Helical" evidence="6">
    <location>
        <begin position="255"/>
        <end position="275"/>
    </location>
</feature>
<keyword evidence="5 6" id="KW-0472">Membrane</keyword>
<protein>
    <submittedName>
        <fullName evidence="8">Phosphonate transport system permease protein</fullName>
    </submittedName>
</protein>
<dbReference type="SUPFAM" id="SSF161098">
    <property type="entry name" value="MetI-like"/>
    <property type="match status" value="1"/>
</dbReference>
<keyword evidence="4 6" id="KW-1133">Transmembrane helix</keyword>
<feature type="transmembrane region" description="Helical" evidence="6">
    <location>
        <begin position="140"/>
        <end position="163"/>
    </location>
</feature>
<organism evidence="8 9">
    <name type="scientific">Natronocella acetinitrilica</name>
    <dbReference type="NCBI Taxonomy" id="414046"/>
    <lineage>
        <taxon>Bacteria</taxon>
        <taxon>Pseudomonadati</taxon>
        <taxon>Pseudomonadota</taxon>
        <taxon>Gammaproteobacteria</taxon>
        <taxon>Chromatiales</taxon>
        <taxon>Ectothiorhodospiraceae</taxon>
        <taxon>Natronocella</taxon>
    </lineage>
</organism>
<evidence type="ECO:0000256" key="6">
    <source>
        <dbReference type="RuleBase" id="RU363032"/>
    </source>
</evidence>
<evidence type="ECO:0000313" key="8">
    <source>
        <dbReference type="EMBL" id="MCP1676680.1"/>
    </source>
</evidence>
<proteinExistence type="inferred from homology"/>
<dbReference type="InterPro" id="IPR035906">
    <property type="entry name" value="MetI-like_sf"/>
</dbReference>
<reference evidence="8" key="1">
    <citation type="submission" date="2022-03" db="EMBL/GenBank/DDBJ databases">
        <title>Genomic Encyclopedia of Type Strains, Phase III (KMG-III): the genomes of soil and plant-associated and newly described type strains.</title>
        <authorList>
            <person name="Whitman W."/>
        </authorList>
    </citation>
    <scope>NUCLEOTIDE SEQUENCE</scope>
    <source>
        <strain evidence="8">ANL 6-2</strain>
    </source>
</reference>
<comment type="subcellular location">
    <subcellularLocation>
        <location evidence="1 6">Cell membrane</location>
        <topology evidence="1 6">Multi-pass membrane protein</topology>
    </subcellularLocation>
</comment>
<evidence type="ECO:0000256" key="1">
    <source>
        <dbReference type="ARBA" id="ARBA00004651"/>
    </source>
</evidence>
<dbReference type="GO" id="GO:0005886">
    <property type="term" value="C:plasma membrane"/>
    <property type="evidence" value="ECO:0007669"/>
    <property type="project" value="UniProtKB-SubCell"/>
</dbReference>
<gene>
    <name evidence="8" type="ORF">J2T57_003851</name>
</gene>
<dbReference type="PROSITE" id="PS50928">
    <property type="entry name" value="ABC_TM1"/>
    <property type="match status" value="1"/>
</dbReference>
<feature type="domain" description="ABC transmembrane type-1" evidence="7">
    <location>
        <begin position="89"/>
        <end position="272"/>
    </location>
</feature>
<feature type="transmembrane region" description="Helical" evidence="6">
    <location>
        <begin position="93"/>
        <end position="119"/>
    </location>
</feature>
<comment type="similarity">
    <text evidence="6">Belongs to the binding-protein-dependent transport system permease family.</text>
</comment>
<dbReference type="GO" id="GO:0015416">
    <property type="term" value="F:ABC-type phosphonate transporter activity"/>
    <property type="evidence" value="ECO:0007669"/>
    <property type="project" value="InterPro"/>
</dbReference>
<dbReference type="Gene3D" id="1.10.3720.10">
    <property type="entry name" value="MetI-like"/>
    <property type="match status" value="1"/>
</dbReference>
<dbReference type="CDD" id="cd06261">
    <property type="entry name" value="TM_PBP2"/>
    <property type="match status" value="1"/>
</dbReference>
<accession>A0AAE3G6I0</accession>
<dbReference type="NCBIfam" id="TIGR01097">
    <property type="entry name" value="PhnE"/>
    <property type="match status" value="1"/>
</dbReference>
<feature type="transmembrane region" description="Helical" evidence="6">
    <location>
        <begin position="227"/>
        <end position="243"/>
    </location>
</feature>
<dbReference type="InterPro" id="IPR005769">
    <property type="entry name" value="PhnE/PtxC"/>
</dbReference>
<dbReference type="Proteomes" id="UP001205843">
    <property type="component" value="Unassembled WGS sequence"/>
</dbReference>
<feature type="transmembrane region" description="Helical" evidence="6">
    <location>
        <begin position="32"/>
        <end position="52"/>
    </location>
</feature>
<evidence type="ECO:0000256" key="3">
    <source>
        <dbReference type="ARBA" id="ARBA00022692"/>
    </source>
</evidence>
<evidence type="ECO:0000259" key="7">
    <source>
        <dbReference type="PROSITE" id="PS50928"/>
    </source>
</evidence>
<evidence type="ECO:0000256" key="2">
    <source>
        <dbReference type="ARBA" id="ARBA00022448"/>
    </source>
</evidence>
<name>A0AAE3G6I0_9GAMM</name>
<feature type="transmembrane region" description="Helical" evidence="6">
    <location>
        <begin position="199"/>
        <end position="220"/>
    </location>
</feature>
<keyword evidence="9" id="KW-1185">Reference proteome</keyword>
<evidence type="ECO:0000313" key="9">
    <source>
        <dbReference type="Proteomes" id="UP001205843"/>
    </source>
</evidence>
<dbReference type="InterPro" id="IPR000515">
    <property type="entry name" value="MetI-like"/>
</dbReference>
<dbReference type="PANTHER" id="PTHR30043:SF9">
    <property type="entry name" value="PHOSPHONATES TRANSPORT SYSTEM PERMEASE PROTEIN"/>
    <property type="match status" value="1"/>
</dbReference>
<dbReference type="AlphaFoldDB" id="A0AAE3G6I0"/>
<keyword evidence="2 6" id="KW-0813">Transport</keyword>
<evidence type="ECO:0000256" key="4">
    <source>
        <dbReference type="ARBA" id="ARBA00022989"/>
    </source>
</evidence>
<sequence length="298" mass="31895">MAATANKLTPERMAALAARYPRAFGRTPLQRLGLAAAWVAAIIALLVTLDYLNVSLARIINGMDRIGVIAGGMFPPSSGGAFPELFKALMESIGMAFLGTLIASILALGLGFLGARNIIPSWVFRFSIRRSFDFLRGVDSLVWALVYVRAVGLGPLAGVLAIATSDIGTLSKLYAEAIENAEKKQAEGVKASGGNRLQVIRFGVLPQVLPIMLSNALYMFESNTRSATILGIVGAGGIGFHLSDRIRAHRWDEVGFIIIMIVVAVFVIDLISRYLRSRLIHAGTQRERKGKGVAAASA</sequence>